<dbReference type="InterPro" id="IPR001444">
    <property type="entry name" value="Flag_bb_rod_N"/>
</dbReference>
<dbReference type="InterPro" id="IPR020013">
    <property type="entry name" value="Flagellar_FlgE/F/G"/>
</dbReference>
<proteinExistence type="inferred from homology"/>
<gene>
    <name evidence="10" type="ORF">ACFPN9_27150</name>
</gene>
<evidence type="ECO:0000259" key="6">
    <source>
        <dbReference type="Pfam" id="PF00460"/>
    </source>
</evidence>
<evidence type="ECO:0000256" key="4">
    <source>
        <dbReference type="ARBA" id="ARBA00023143"/>
    </source>
</evidence>
<dbReference type="PANTHER" id="PTHR30435:SF1">
    <property type="entry name" value="FLAGELLAR HOOK PROTEIN FLGE"/>
    <property type="match status" value="1"/>
</dbReference>
<dbReference type="Pfam" id="PF00460">
    <property type="entry name" value="Flg_bb_rod"/>
    <property type="match status" value="1"/>
</dbReference>
<keyword evidence="4 5" id="KW-0975">Bacterial flagellum</keyword>
<reference evidence="11" key="1">
    <citation type="journal article" date="2019" name="Int. J. Syst. Evol. Microbiol.">
        <title>The Global Catalogue of Microorganisms (GCM) 10K type strain sequencing project: providing services to taxonomists for standard genome sequencing and annotation.</title>
        <authorList>
            <consortium name="The Broad Institute Genomics Platform"/>
            <consortium name="The Broad Institute Genome Sequencing Center for Infectious Disease"/>
            <person name="Wu L."/>
            <person name="Ma J."/>
        </authorList>
    </citation>
    <scope>NUCLEOTIDE SEQUENCE [LARGE SCALE GENOMIC DNA]</scope>
    <source>
        <strain evidence="11">CCUG 43117</strain>
    </source>
</reference>
<evidence type="ECO:0000313" key="11">
    <source>
        <dbReference type="Proteomes" id="UP001596060"/>
    </source>
</evidence>
<dbReference type="NCBIfam" id="TIGR03506">
    <property type="entry name" value="FlgEFG_subfam"/>
    <property type="match status" value="1"/>
</dbReference>
<comment type="caution">
    <text evidence="10">The sequence shown here is derived from an EMBL/GenBank/DDBJ whole genome shotgun (WGS) entry which is preliminary data.</text>
</comment>
<feature type="domain" description="Flagellar basal-body/hook protein C-terminal" evidence="7">
    <location>
        <begin position="371"/>
        <end position="416"/>
    </location>
</feature>
<evidence type="ECO:0000256" key="5">
    <source>
        <dbReference type="RuleBase" id="RU362116"/>
    </source>
</evidence>
<evidence type="ECO:0000313" key="10">
    <source>
        <dbReference type="EMBL" id="MFC5508913.1"/>
    </source>
</evidence>
<keyword evidence="11" id="KW-1185">Reference proteome</keyword>
<dbReference type="InterPro" id="IPR011491">
    <property type="entry name" value="FlgE_D2"/>
</dbReference>
<evidence type="ECO:0000259" key="8">
    <source>
        <dbReference type="Pfam" id="PF07559"/>
    </source>
</evidence>
<evidence type="ECO:0000259" key="9">
    <source>
        <dbReference type="Pfam" id="PF22692"/>
    </source>
</evidence>
<dbReference type="InterPro" id="IPR037058">
    <property type="entry name" value="Falgellar_hook_FlgE_sf"/>
</dbReference>
<dbReference type="InterPro" id="IPR053967">
    <property type="entry name" value="LlgE_F_G-like_D1"/>
</dbReference>
<accession>A0ABW0PAK2</accession>
<dbReference type="Pfam" id="PF06429">
    <property type="entry name" value="Flg_bbr_C"/>
    <property type="match status" value="1"/>
</dbReference>
<feature type="domain" description="Flagellar hook protein FlgE D2" evidence="8">
    <location>
        <begin position="169"/>
        <end position="297"/>
    </location>
</feature>
<feature type="domain" description="Flagellar basal body rod protein N-terminal" evidence="6">
    <location>
        <begin position="7"/>
        <end position="37"/>
    </location>
</feature>
<comment type="subcellular location">
    <subcellularLocation>
        <location evidence="1 5">Bacterial flagellum basal body</location>
    </subcellularLocation>
</comment>
<organism evidence="10 11">
    <name type="scientific">Bosea massiliensis</name>
    <dbReference type="NCBI Taxonomy" id="151419"/>
    <lineage>
        <taxon>Bacteria</taxon>
        <taxon>Pseudomonadati</taxon>
        <taxon>Pseudomonadota</taxon>
        <taxon>Alphaproteobacteria</taxon>
        <taxon>Hyphomicrobiales</taxon>
        <taxon>Boseaceae</taxon>
        <taxon>Bosea</taxon>
    </lineage>
</organism>
<sequence length="418" mass="43111">MSIFGIMRTGVSGMAAQGSKLGAVSDNIANVNTVGYKRASTEFSSLISEGNHSEYNSGGVETTTRYAISDEGLIMGSTSKTDLAIRGNGFFVVTDAGGTPYMTRAGAFVKNGSQELVNSAGFYLMGYPIQNGDPTVVANSLDGLERINLANVAYEANPTQSGTLKGVLDSNATVIAAGTLPSDNVAGSTYSSKASIVSYDNLGNKKFLDVYMAKTGTAPDTWQAVVFDQAGATAGGFPYAGGPLANVALAFGPTGQLTTAPANFTVAIPGGATATIDFSQVSQVATGETALELAVDGNAPSAVESVDIAEDGTVYAVFENGARRATYRIPLATVPSVDQLTPQSGNVYSVNNMSGDVIVGFPESGSFGSIRSGALEQSNVDLATELTAMIESQRSYTANSKVFQTGSEILDVLVNLKR</sequence>
<evidence type="ECO:0000256" key="3">
    <source>
        <dbReference type="ARBA" id="ARBA00019015"/>
    </source>
</evidence>
<protein>
    <recommendedName>
        <fullName evidence="3 5">Flagellar hook protein FlgE</fullName>
    </recommendedName>
</protein>
<dbReference type="PROSITE" id="PS00588">
    <property type="entry name" value="FLAGELLA_BB_ROD"/>
    <property type="match status" value="1"/>
</dbReference>
<dbReference type="RefSeq" id="WP_066723987.1">
    <property type="nucleotide sequence ID" value="NZ_JBHSLU010000127.1"/>
</dbReference>
<evidence type="ECO:0000256" key="1">
    <source>
        <dbReference type="ARBA" id="ARBA00004117"/>
    </source>
</evidence>
<feature type="domain" description="Flagellar hook protein FlgE/F/G-like D1" evidence="9">
    <location>
        <begin position="84"/>
        <end position="128"/>
    </location>
</feature>
<keyword evidence="10" id="KW-0966">Cell projection</keyword>
<evidence type="ECO:0000259" key="7">
    <source>
        <dbReference type="Pfam" id="PF06429"/>
    </source>
</evidence>
<dbReference type="Gene3D" id="2.60.98.20">
    <property type="entry name" value="Flagellar hook protein FlgE"/>
    <property type="match status" value="1"/>
</dbReference>
<comment type="similarity">
    <text evidence="2 5">Belongs to the flagella basal body rod proteins family.</text>
</comment>
<dbReference type="InterPro" id="IPR019776">
    <property type="entry name" value="Flagellar_basal_body_rod_CS"/>
</dbReference>
<dbReference type="Proteomes" id="UP001596060">
    <property type="component" value="Unassembled WGS sequence"/>
</dbReference>
<dbReference type="InterPro" id="IPR037925">
    <property type="entry name" value="FlgE/F/G-like"/>
</dbReference>
<name>A0ABW0PAK2_9HYPH</name>
<comment type="function">
    <text evidence="5">A flexible structure which links the flagellar filament to the drive apparatus in the basal body.</text>
</comment>
<keyword evidence="10" id="KW-0282">Flagellum</keyword>
<dbReference type="Pfam" id="PF22692">
    <property type="entry name" value="LlgE_F_G_D1"/>
    <property type="match status" value="1"/>
</dbReference>
<keyword evidence="10" id="KW-0969">Cilium</keyword>
<dbReference type="PANTHER" id="PTHR30435">
    <property type="entry name" value="FLAGELLAR PROTEIN"/>
    <property type="match status" value="1"/>
</dbReference>
<dbReference type="EMBL" id="JBHSLU010000127">
    <property type="protein sequence ID" value="MFC5508913.1"/>
    <property type="molecule type" value="Genomic_DNA"/>
</dbReference>
<evidence type="ECO:0000256" key="2">
    <source>
        <dbReference type="ARBA" id="ARBA00009677"/>
    </source>
</evidence>
<dbReference type="SUPFAM" id="SSF117143">
    <property type="entry name" value="Flagellar hook protein flgE"/>
    <property type="match status" value="1"/>
</dbReference>
<dbReference type="Pfam" id="PF07559">
    <property type="entry name" value="FlgE_D2"/>
    <property type="match status" value="1"/>
</dbReference>
<dbReference type="InterPro" id="IPR010930">
    <property type="entry name" value="Flg_bb/hook_C_dom"/>
</dbReference>